<dbReference type="GO" id="GO:0045944">
    <property type="term" value="P:positive regulation of transcription by RNA polymerase II"/>
    <property type="evidence" value="ECO:0007669"/>
    <property type="project" value="TreeGrafter"/>
</dbReference>
<dbReference type="Pfam" id="PF06001">
    <property type="entry name" value="RING_CBP-p300"/>
    <property type="match status" value="1"/>
</dbReference>
<dbReference type="PANTHER" id="PTHR13808">
    <property type="entry name" value="CBP/P300-RELATED"/>
    <property type="match status" value="1"/>
</dbReference>
<dbReference type="PROSITE" id="PS51727">
    <property type="entry name" value="CBP_P300_HAT"/>
    <property type="match status" value="1"/>
</dbReference>
<dbReference type="Proteomes" id="UP001292094">
    <property type="component" value="Unassembled WGS sequence"/>
</dbReference>
<feature type="compositionally biased region" description="Pro residues" evidence="15">
    <location>
        <begin position="168"/>
        <end position="194"/>
    </location>
</feature>
<dbReference type="AlphaFoldDB" id="A0AAE1PGJ6"/>
<comment type="catalytic activity">
    <reaction evidence="12">
        <text>L-lysyl-[protein] + acetyl-CoA = N(6)-acetyl-L-lysyl-[protein] + CoA + H(+)</text>
        <dbReference type="Rhea" id="RHEA:45948"/>
        <dbReference type="Rhea" id="RHEA-COMP:9752"/>
        <dbReference type="Rhea" id="RHEA-COMP:10731"/>
        <dbReference type="ChEBI" id="CHEBI:15378"/>
        <dbReference type="ChEBI" id="CHEBI:29969"/>
        <dbReference type="ChEBI" id="CHEBI:57287"/>
        <dbReference type="ChEBI" id="CHEBI:57288"/>
        <dbReference type="ChEBI" id="CHEBI:61930"/>
        <dbReference type="EC" id="2.3.1.48"/>
    </reaction>
</comment>
<keyword evidence="8" id="KW-0805">Transcription regulation</keyword>
<feature type="chain" id="PRO_5042131298" description="histone acetyltransferase" evidence="16">
    <location>
        <begin position="22"/>
        <end position="903"/>
    </location>
</feature>
<keyword evidence="21" id="KW-1185">Reference proteome</keyword>
<dbReference type="EMBL" id="JAWZYT010002100">
    <property type="protein sequence ID" value="KAK4306697.1"/>
    <property type="molecule type" value="Genomic_DNA"/>
</dbReference>
<dbReference type="SMART" id="SM01250">
    <property type="entry name" value="KAT11"/>
    <property type="match status" value="1"/>
</dbReference>
<dbReference type="Gene3D" id="2.10.110.40">
    <property type="match status" value="1"/>
</dbReference>
<evidence type="ECO:0000256" key="3">
    <source>
        <dbReference type="ARBA" id="ARBA00022679"/>
    </source>
</evidence>
<dbReference type="GO" id="GO:0005634">
    <property type="term" value="C:nucleus"/>
    <property type="evidence" value="ECO:0007669"/>
    <property type="project" value="UniProtKB-SubCell"/>
</dbReference>
<keyword evidence="5 14" id="KW-0863">Zinc-finger</keyword>
<dbReference type="SMART" id="SM00297">
    <property type="entry name" value="BROMO"/>
    <property type="match status" value="1"/>
</dbReference>
<dbReference type="PRINTS" id="PR00503">
    <property type="entry name" value="BROMODOMAIN"/>
</dbReference>
<comment type="subcellular location">
    <subcellularLocation>
        <location evidence="1">Nucleus</location>
    </subcellularLocation>
</comment>
<dbReference type="PROSITE" id="PS50134">
    <property type="entry name" value="ZF_TAZ"/>
    <property type="match status" value="1"/>
</dbReference>
<keyword evidence="16" id="KW-0732">Signal</keyword>
<organism evidence="20 21">
    <name type="scientific">Petrolisthes manimaculis</name>
    <dbReference type="NCBI Taxonomy" id="1843537"/>
    <lineage>
        <taxon>Eukaryota</taxon>
        <taxon>Metazoa</taxon>
        <taxon>Ecdysozoa</taxon>
        <taxon>Arthropoda</taxon>
        <taxon>Crustacea</taxon>
        <taxon>Multicrustacea</taxon>
        <taxon>Malacostraca</taxon>
        <taxon>Eumalacostraca</taxon>
        <taxon>Eucarida</taxon>
        <taxon>Decapoda</taxon>
        <taxon>Pleocyemata</taxon>
        <taxon>Anomura</taxon>
        <taxon>Galatheoidea</taxon>
        <taxon>Porcellanidae</taxon>
        <taxon>Petrolisthes</taxon>
    </lineage>
</organism>
<feature type="region of interest" description="Disordered" evidence="15">
    <location>
        <begin position="151"/>
        <end position="240"/>
    </location>
</feature>
<feature type="domain" description="Bromo" evidence="17">
    <location>
        <begin position="520"/>
        <end position="592"/>
    </location>
</feature>
<dbReference type="GO" id="GO:0008270">
    <property type="term" value="F:zinc ion binding"/>
    <property type="evidence" value="ECO:0007669"/>
    <property type="project" value="UniProtKB-KW"/>
</dbReference>
<feature type="zinc finger region" description="TAZ-type" evidence="14">
    <location>
        <begin position="53"/>
        <end position="143"/>
    </location>
</feature>
<evidence type="ECO:0000256" key="2">
    <source>
        <dbReference type="ARBA" id="ARBA00013184"/>
    </source>
</evidence>
<proteinExistence type="predicted"/>
<dbReference type="SUPFAM" id="SSF57933">
    <property type="entry name" value="TAZ domain"/>
    <property type="match status" value="1"/>
</dbReference>
<dbReference type="Gene3D" id="3.30.40.10">
    <property type="entry name" value="Zinc/RING finger domain, C3HC4 (zinc finger)"/>
    <property type="match status" value="1"/>
</dbReference>
<evidence type="ECO:0000259" key="19">
    <source>
        <dbReference type="PROSITE" id="PS51727"/>
    </source>
</evidence>
<dbReference type="InterPro" id="IPR001487">
    <property type="entry name" value="Bromodomain"/>
</dbReference>
<feature type="domain" description="TAZ-type" evidence="18">
    <location>
        <begin position="53"/>
        <end position="143"/>
    </location>
</feature>
<evidence type="ECO:0000256" key="1">
    <source>
        <dbReference type="ARBA" id="ARBA00004123"/>
    </source>
</evidence>
<dbReference type="GO" id="GO:0000123">
    <property type="term" value="C:histone acetyltransferase complex"/>
    <property type="evidence" value="ECO:0007669"/>
    <property type="project" value="TreeGrafter"/>
</dbReference>
<keyword evidence="10" id="KW-0804">Transcription</keyword>
<dbReference type="PROSITE" id="PS00633">
    <property type="entry name" value="BROMODOMAIN_1"/>
    <property type="match status" value="1"/>
</dbReference>
<protein>
    <recommendedName>
        <fullName evidence="2">histone acetyltransferase</fullName>
        <ecNumber evidence="2">2.3.1.48</ecNumber>
    </recommendedName>
</protein>
<evidence type="ECO:0000256" key="14">
    <source>
        <dbReference type="PROSITE-ProRule" id="PRU00203"/>
    </source>
</evidence>
<keyword evidence="3" id="KW-0808">Transferase</keyword>
<dbReference type="InterPro" id="IPR013178">
    <property type="entry name" value="Histone_AcTrfase_Rtt109/CBP"/>
</dbReference>
<dbReference type="Gene3D" id="1.20.1020.10">
    <property type="entry name" value="TAZ domain"/>
    <property type="match status" value="1"/>
</dbReference>
<evidence type="ECO:0000256" key="4">
    <source>
        <dbReference type="ARBA" id="ARBA00022723"/>
    </source>
</evidence>
<dbReference type="PROSITE" id="PS50014">
    <property type="entry name" value="BROMODOMAIN_2"/>
    <property type="match status" value="1"/>
</dbReference>
<name>A0AAE1PGJ6_9EUCA</name>
<dbReference type="InterPro" id="IPR036427">
    <property type="entry name" value="Bromodomain-like_sf"/>
</dbReference>
<gene>
    <name evidence="20" type="ORF">Pmani_021494</name>
</gene>
<dbReference type="Pfam" id="PF23570">
    <property type="entry name" value="PHD_P300"/>
    <property type="match status" value="1"/>
</dbReference>
<dbReference type="InterPro" id="IPR018359">
    <property type="entry name" value="Bromodomain_CS"/>
</dbReference>
<evidence type="ECO:0000259" key="17">
    <source>
        <dbReference type="PROSITE" id="PS50014"/>
    </source>
</evidence>
<evidence type="ECO:0000256" key="8">
    <source>
        <dbReference type="ARBA" id="ARBA00023015"/>
    </source>
</evidence>
<evidence type="ECO:0000256" key="9">
    <source>
        <dbReference type="ARBA" id="ARBA00023117"/>
    </source>
</evidence>
<dbReference type="GO" id="GO:0003713">
    <property type="term" value="F:transcription coactivator activity"/>
    <property type="evidence" value="ECO:0007669"/>
    <property type="project" value="TreeGrafter"/>
</dbReference>
<evidence type="ECO:0000256" key="13">
    <source>
        <dbReference type="PROSITE-ProRule" id="PRU00035"/>
    </source>
</evidence>
<dbReference type="CDD" id="cd05495">
    <property type="entry name" value="Bromo_cbp_like"/>
    <property type="match status" value="1"/>
</dbReference>
<dbReference type="Pfam" id="PF00439">
    <property type="entry name" value="Bromodomain"/>
    <property type="match status" value="1"/>
</dbReference>
<dbReference type="EC" id="2.3.1.48" evidence="2"/>
<feature type="signal peptide" evidence="16">
    <location>
        <begin position="1"/>
        <end position="21"/>
    </location>
</feature>
<dbReference type="InterPro" id="IPR031162">
    <property type="entry name" value="CBP_P300_HAT"/>
</dbReference>
<evidence type="ECO:0000256" key="6">
    <source>
        <dbReference type="ARBA" id="ARBA00022833"/>
    </source>
</evidence>
<reference evidence="20" key="1">
    <citation type="submission" date="2023-11" db="EMBL/GenBank/DDBJ databases">
        <title>Genome assemblies of two species of porcelain crab, Petrolisthes cinctipes and Petrolisthes manimaculis (Anomura: Porcellanidae).</title>
        <authorList>
            <person name="Angst P."/>
        </authorList>
    </citation>
    <scope>NUCLEOTIDE SEQUENCE</scope>
    <source>
        <strain evidence="20">PB745_02</strain>
        <tissue evidence="20">Gill</tissue>
    </source>
</reference>
<dbReference type="CDD" id="cd15802">
    <property type="entry name" value="RING_CBP-p300"/>
    <property type="match status" value="1"/>
</dbReference>
<evidence type="ECO:0000256" key="7">
    <source>
        <dbReference type="ARBA" id="ARBA00022853"/>
    </source>
</evidence>
<evidence type="ECO:0000256" key="12">
    <source>
        <dbReference type="ARBA" id="ARBA00048017"/>
    </source>
</evidence>
<keyword evidence="6 14" id="KW-0862">Zinc</keyword>
<evidence type="ECO:0000256" key="5">
    <source>
        <dbReference type="ARBA" id="ARBA00022771"/>
    </source>
</evidence>
<dbReference type="InterPro" id="IPR010303">
    <property type="entry name" value="RING_CBP-p300"/>
</dbReference>
<dbReference type="InterPro" id="IPR035898">
    <property type="entry name" value="TAZ_dom_sf"/>
</dbReference>
<dbReference type="GO" id="GO:0004402">
    <property type="term" value="F:histone acetyltransferase activity"/>
    <property type="evidence" value="ECO:0007669"/>
    <property type="project" value="InterPro"/>
</dbReference>
<dbReference type="GO" id="GO:0005667">
    <property type="term" value="C:transcription regulator complex"/>
    <property type="evidence" value="ECO:0007669"/>
    <property type="project" value="TreeGrafter"/>
</dbReference>
<feature type="domain" description="CBP/p300-type HAT" evidence="19">
    <location>
        <begin position="737"/>
        <end position="903"/>
    </location>
</feature>
<dbReference type="InterPro" id="IPR056484">
    <property type="entry name" value="PHD_P300"/>
</dbReference>
<keyword evidence="4 14" id="KW-0479">Metal-binding</keyword>
<dbReference type="Gene3D" id="1.20.920.10">
    <property type="entry name" value="Bromodomain-like"/>
    <property type="match status" value="1"/>
</dbReference>
<comment type="caution">
    <text evidence="20">The sequence shown here is derived from an EMBL/GenBank/DDBJ whole genome shotgun (WGS) entry which is preliminary data.</text>
</comment>
<accession>A0AAE1PGJ6</accession>
<keyword evidence="9 13" id="KW-0103">Bromodomain</keyword>
<dbReference type="Pfam" id="PF08214">
    <property type="entry name" value="HAT_KAT11"/>
    <property type="match status" value="1"/>
</dbReference>
<feature type="region of interest" description="Disordered" evidence="15">
    <location>
        <begin position="456"/>
        <end position="488"/>
    </location>
</feature>
<evidence type="ECO:0000259" key="18">
    <source>
        <dbReference type="PROSITE" id="PS50134"/>
    </source>
</evidence>
<dbReference type="Pfam" id="PF02135">
    <property type="entry name" value="zf-TAZ"/>
    <property type="match status" value="1"/>
</dbReference>
<dbReference type="InterPro" id="IPR000197">
    <property type="entry name" value="Znf_TAZ"/>
</dbReference>
<evidence type="ECO:0000313" key="20">
    <source>
        <dbReference type="EMBL" id="KAK4306697.1"/>
    </source>
</evidence>
<evidence type="ECO:0000256" key="10">
    <source>
        <dbReference type="ARBA" id="ARBA00023163"/>
    </source>
</evidence>
<dbReference type="SUPFAM" id="SSF47370">
    <property type="entry name" value="Bromodomain"/>
    <property type="match status" value="1"/>
</dbReference>
<dbReference type="GO" id="GO:0031490">
    <property type="term" value="F:chromatin DNA binding"/>
    <property type="evidence" value="ECO:0007669"/>
    <property type="project" value="TreeGrafter"/>
</dbReference>
<dbReference type="InterPro" id="IPR013083">
    <property type="entry name" value="Znf_RING/FYVE/PHD"/>
</dbReference>
<evidence type="ECO:0000256" key="11">
    <source>
        <dbReference type="ARBA" id="ARBA00023242"/>
    </source>
</evidence>
<dbReference type="SMART" id="SM00551">
    <property type="entry name" value="ZnF_TAZ"/>
    <property type="match status" value="1"/>
</dbReference>
<evidence type="ECO:0000256" key="16">
    <source>
        <dbReference type="SAM" id="SignalP"/>
    </source>
</evidence>
<dbReference type="InterPro" id="IPR038547">
    <property type="entry name" value="RING_CBP-p300_sf"/>
</dbReference>
<dbReference type="PANTHER" id="PTHR13808:SF1">
    <property type="entry name" value="HISTONE ACETYLTRANSFERASE"/>
    <property type="match status" value="1"/>
</dbReference>
<keyword evidence="11" id="KW-0539">Nucleus</keyword>
<evidence type="ECO:0000313" key="21">
    <source>
        <dbReference type="Proteomes" id="UP001292094"/>
    </source>
</evidence>
<evidence type="ECO:0000256" key="15">
    <source>
        <dbReference type="SAM" id="MobiDB-lite"/>
    </source>
</evidence>
<keyword evidence="7" id="KW-0156">Chromatin regulator</keyword>
<sequence>MFLDIVYILLVLDTLVNPTYQAELGVSQGMEGNDCQANIEMDPGQGMMENGSEAMPLCHPSQEIIDLMNSSQNPGPTGPGAQSVPGEPLCNLPHCKTMKNVLTHMTTCQAGKSCPVPHCASSRQIISHWKNCARQDCPVCEPLKQADKKQPAAGTVANQIPPTVSQPGPSPGGVPGPISGPPGGPPGPPGPPTVPGQMPAGPPGQNAGPRPGGVKRVYEGDTLQPPISGPPGPTDSLIRNLRPQVPGAGVPGMPANAQQGMPGNVPGGTTGVPGGQANIPTQLVRPGVPNKPEGNMMGTTTPQNMNSPVMVRGPNPTPGPMGPLQQQQQQIIGKPPNVGINQNNPVCSTMSLPDSLSHLPNEPSQLSPTPDVKIKMIDRTQDTLTTPCKIEVTTETTTTIKTETVEGHELNNIKTEPKAEPMEINMTTEKFTIKQEPFIKKELSPVACTLSEICSSSETGTNSKGDKPANSGSVPILSTAPTPPKPATVLCPLTPKDRPLLFKPGELRQHLVPTLDKLYRQDPESIPFCQPVDPQALGIPDYFDIIKKPMDLSTIKRKLDTGQYTDPWDYVDDVWLMFDNAWIYNRKTSLVYRYCTKVFDAEIDSVMQQLGYCCGHHYTFESVILCCYGKELCTIPRNAKYFSYEDRYNYCLKCFNGVQGDSITLEDDSSQQAITIKKSGFSKKKNNVFVLEPLVECLECGRKQHQICVLFMETIWPQGFTCDGCLKKKSQVHKENKFTAKKLPTTKLSNFLETRVNNFLKKKEQDIGDVYIRVLSSADKIVKVIGGMKSRFVDTGALSPQLPYCAKALFAYQEVDGQDVCFFGMHVQEYGSDSPAPNTRRVYLAYLDSVHFFKPRQYRTAVYHEILLGYLDYVKQLGYTMAHIWACPPSEGDDFIFHCHPSD</sequence>